<evidence type="ECO:0000259" key="5">
    <source>
        <dbReference type="Pfam" id="PF05378"/>
    </source>
</evidence>
<evidence type="ECO:0000256" key="2">
    <source>
        <dbReference type="SAM" id="MobiDB-lite"/>
    </source>
</evidence>
<comment type="caution">
    <text evidence="7">The sequence shown here is derived from an EMBL/GenBank/DDBJ whole genome shotgun (WGS) entry which is preliminary data.</text>
</comment>
<evidence type="ECO:0000259" key="3">
    <source>
        <dbReference type="Pfam" id="PF01968"/>
    </source>
</evidence>
<feature type="region of interest" description="Disordered" evidence="2">
    <location>
        <begin position="1265"/>
        <end position="1319"/>
    </location>
</feature>
<dbReference type="Pfam" id="PF01968">
    <property type="entry name" value="Hydantoinase_A"/>
    <property type="match status" value="1"/>
</dbReference>
<dbReference type="InterPro" id="IPR003692">
    <property type="entry name" value="Hydantoinase_B"/>
</dbReference>
<feature type="domain" description="Acetophenone carboxylase-like C-terminal" evidence="6">
    <location>
        <begin position="562"/>
        <end position="721"/>
    </location>
</feature>
<dbReference type="Pfam" id="PF19278">
    <property type="entry name" value="Hydant_A_C"/>
    <property type="match status" value="1"/>
</dbReference>
<evidence type="ECO:0008006" key="9">
    <source>
        <dbReference type="Google" id="ProtNLM"/>
    </source>
</evidence>
<feature type="compositionally biased region" description="Polar residues" evidence="2">
    <location>
        <begin position="1307"/>
        <end position="1319"/>
    </location>
</feature>
<accession>A0AAW1QW52</accession>
<dbReference type="GO" id="GO:0006749">
    <property type="term" value="P:glutathione metabolic process"/>
    <property type="evidence" value="ECO:0007669"/>
    <property type="project" value="TreeGrafter"/>
</dbReference>
<comment type="similarity">
    <text evidence="1">Belongs to the oxoprolinase family.</text>
</comment>
<dbReference type="PANTHER" id="PTHR11365">
    <property type="entry name" value="5-OXOPROLINASE RELATED"/>
    <property type="match status" value="1"/>
</dbReference>
<evidence type="ECO:0000259" key="4">
    <source>
        <dbReference type="Pfam" id="PF02538"/>
    </source>
</evidence>
<dbReference type="InterPro" id="IPR045079">
    <property type="entry name" value="Oxoprolinase-like"/>
</dbReference>
<gene>
    <name evidence="7" type="ORF">WJX74_000731</name>
</gene>
<dbReference type="InterPro" id="IPR049517">
    <property type="entry name" value="ACX-like_C"/>
</dbReference>
<feature type="domain" description="Hydantoinase/oxoprolinase N-terminal" evidence="5">
    <location>
        <begin position="6"/>
        <end position="229"/>
    </location>
</feature>
<sequence>MQRNLRFSIDRGGTFTDVFAEIPDGHGGSHQRVLKLLSEDPSNYQDAPQEGIRRLLEEITGTAHPRSHPVDTSRIATIRMGTTVATNALLERKGERCALVTSKGFRDLLHIGNQSRPEIFDLEIRVPDLLYDEVVEVDEQVILPLGDDPKEKRNGLKAKQNGNFEQQGKIVTGLTGESVCIRQAPNVDAVRDALQEVINKGITSLAIVLKHSFIFPDHEEAVGRVAQQLGFTQISLSSKVMQMVKMVPRGFTAAADAYLTPCIFRYIHTFQQGFDAGLKDVQLAFMQSDGGLSQVDLFSGHKAILSGPAGGYVGYALTTKWPGADTTKMEIIGFDMGGTSTDVSRYAGSYEHVFESTTAGVTIQAPQLDINTVAAGGGSRLFHRSGVLQVGPESAGAHPGPVCYRKGGFAAVTDANLVLGRILPEFFPKIFGQSEDQPLDGEAAHKALQELTDDINQHAGPSQGPKSVDEVAQGFIKVANEAMCRPIRALTQMRGYNVANHVLSCFGGAGGQHACAIARSLGMRTIFVHRYSGVLSAVGIGLADMVAERQKPKATVLTRGTQTQLKHELEELEREAAGQLQDQGFHPNQVGSEQFLNLRYEGTDVAVMTTCTDASTFAEAFEQSYRREFGFILEGRKISVDDMRVRASGRAIPLPDAGELTRDPGALPKAAAKTSVYFETGGRQTTHAYHLQKLRPGHRIEGPAILLDQISTIVVEPQCTAVVTPNTDIKIEVHAEENKETLATTCDPIQLAIFSHRFMGIAEQMGRALQRTSISVNIKERLDFSCAMFGPDGSLVANAPHLPVHLGAMSEAVRFQLHYWTEGDGKEHGLKEGEVLVSNHPQLAGGSHLPDITVITPVFDHGRIVFFVASRGHHQDVGGTTPGSMPPNSQSLAEEGAAILAFKLVENGKFQERGITNLLKAPSKAGKHISGTRALTDNLSDLKAQVAANNKGTQLVGELIQEYSLDVVQAYMQYIQDHAEKSVRQMLKAFSEDHGLKEVDTVSAEDQMDDGSAIRLAVTINRKEGSAVFDFEGTDPEIIGNLNAPPAVSRSAIIYTLRCMVPEDIPLNQGCLKPIDIRIPPSSLLCPGPGAAVVGGNVLTSQRVTDVVLKAFLAASASQGCMNNFTFGDAQLGYYETIAGGAGAGPSWHGRSGVHTHMTNTRITDPEIYERRFPVVLHEFSLRHGSGGAGKFNGGDGVVREVEFLRPMTACVLSERRATRPFGLCGGQPALSGKNFLIRQEGGADRRISIGGKVTIELQAGDRIRIETPGGGGYGSMSKEQVEEQQEVQSNKRRKIQHEQGYPRASGSVSHWQAAQVTA</sequence>
<reference evidence="7 8" key="1">
    <citation type="journal article" date="2024" name="Nat. Commun.">
        <title>Phylogenomics reveals the evolutionary origins of lichenization in chlorophyte algae.</title>
        <authorList>
            <person name="Puginier C."/>
            <person name="Libourel C."/>
            <person name="Otte J."/>
            <person name="Skaloud P."/>
            <person name="Haon M."/>
            <person name="Grisel S."/>
            <person name="Petersen M."/>
            <person name="Berrin J.G."/>
            <person name="Delaux P.M."/>
            <person name="Dal Grande F."/>
            <person name="Keller J."/>
        </authorList>
    </citation>
    <scope>NUCLEOTIDE SEQUENCE [LARGE SCALE GENOMIC DNA]</scope>
    <source>
        <strain evidence="7 8">SAG 2145</strain>
    </source>
</reference>
<evidence type="ECO:0000259" key="6">
    <source>
        <dbReference type="Pfam" id="PF19278"/>
    </source>
</evidence>
<dbReference type="GO" id="GO:0005829">
    <property type="term" value="C:cytosol"/>
    <property type="evidence" value="ECO:0007669"/>
    <property type="project" value="TreeGrafter"/>
</dbReference>
<dbReference type="InterPro" id="IPR002821">
    <property type="entry name" value="Hydantoinase_A"/>
</dbReference>
<protein>
    <recommendedName>
        <fullName evidence="9">5-oxoprolinase</fullName>
    </recommendedName>
</protein>
<dbReference type="Proteomes" id="UP001438707">
    <property type="component" value="Unassembled WGS sequence"/>
</dbReference>
<evidence type="ECO:0000256" key="1">
    <source>
        <dbReference type="ARBA" id="ARBA00010403"/>
    </source>
</evidence>
<dbReference type="Pfam" id="PF05378">
    <property type="entry name" value="Hydant_A_N"/>
    <property type="match status" value="1"/>
</dbReference>
<keyword evidence="8" id="KW-1185">Reference proteome</keyword>
<dbReference type="Pfam" id="PF02538">
    <property type="entry name" value="Hydantoinase_B"/>
    <property type="match status" value="1"/>
</dbReference>
<organism evidence="7 8">
    <name type="scientific">Apatococcus lobatus</name>
    <dbReference type="NCBI Taxonomy" id="904363"/>
    <lineage>
        <taxon>Eukaryota</taxon>
        <taxon>Viridiplantae</taxon>
        <taxon>Chlorophyta</taxon>
        <taxon>core chlorophytes</taxon>
        <taxon>Trebouxiophyceae</taxon>
        <taxon>Chlorellales</taxon>
        <taxon>Chlorellaceae</taxon>
        <taxon>Apatococcus</taxon>
    </lineage>
</organism>
<name>A0AAW1QW52_9CHLO</name>
<evidence type="ECO:0000313" key="8">
    <source>
        <dbReference type="Proteomes" id="UP001438707"/>
    </source>
</evidence>
<evidence type="ECO:0000313" key="7">
    <source>
        <dbReference type="EMBL" id="KAK9825715.1"/>
    </source>
</evidence>
<dbReference type="PANTHER" id="PTHR11365:SF2">
    <property type="entry name" value="5-OXOPROLINASE"/>
    <property type="match status" value="1"/>
</dbReference>
<dbReference type="EMBL" id="JALJOS010000023">
    <property type="protein sequence ID" value="KAK9825715.1"/>
    <property type="molecule type" value="Genomic_DNA"/>
</dbReference>
<proteinExistence type="inferred from homology"/>
<feature type="domain" description="Hydantoinase A/oxoprolinase" evidence="3">
    <location>
        <begin position="249"/>
        <end position="548"/>
    </location>
</feature>
<feature type="domain" description="Hydantoinase B/oxoprolinase" evidence="4">
    <location>
        <begin position="747"/>
        <end position="1276"/>
    </location>
</feature>
<dbReference type="InterPro" id="IPR008040">
    <property type="entry name" value="Hydant_A_N"/>
</dbReference>
<dbReference type="GO" id="GO:0017168">
    <property type="term" value="F:5-oxoprolinase (ATP-hydrolyzing) activity"/>
    <property type="evidence" value="ECO:0007669"/>
    <property type="project" value="TreeGrafter"/>
</dbReference>